<keyword evidence="1" id="KW-0540">Nuclease</keyword>
<name>A0AAU8HZZ2_9CAUD</name>
<reference evidence="1" key="1">
    <citation type="submission" date="2024-06" db="EMBL/GenBank/DDBJ databases">
        <title>High activity and specificity of bacteriophage cocktails against carbapenem-resistant Klebsiella pneumoniae belonging to high-risk clones CG258 and ST307.</title>
        <authorList>
            <person name="Jimenez Quiceno J."/>
            <person name="Salazar Ospina L."/>
            <person name="Tellez Carrasquilla S."/>
        </authorList>
    </citation>
    <scope>NUCLEOTIDE SEQUENCE</scope>
</reference>
<sequence>MPRDSLRPRKLRYGVAINDAPYKVRENGTLCPIYTCWDNMLKRCYDPIVQNKHPTYTDCTVCEEWLQFSNFHAWMVSQDWEGKELDKDLLSGESKVYSPTHCCFLPKHINSTIKDVKTGSLPLGVSYKQRSSDMTQELKRPYQARISVGGKRKQLGVFETALEAHRAWQLAKVEVLRTLALDLEPILSQAMLQLGQQIMGDYMTGIETTKLTRRPK</sequence>
<dbReference type="EMBL" id="PP895363">
    <property type="protein sequence ID" value="XCI78192.1"/>
    <property type="molecule type" value="Genomic_DNA"/>
</dbReference>
<evidence type="ECO:0000313" key="1">
    <source>
        <dbReference type="EMBL" id="XCI78192.1"/>
    </source>
</evidence>
<proteinExistence type="predicted"/>
<keyword evidence="1" id="KW-0378">Hydrolase</keyword>
<organism evidence="1">
    <name type="scientific">Klebsiella phage FKP3</name>
    <dbReference type="NCBI Taxonomy" id="3231233"/>
    <lineage>
        <taxon>Viruses</taxon>
        <taxon>Duplodnaviria</taxon>
        <taxon>Heunggongvirae</taxon>
        <taxon>Uroviricota</taxon>
        <taxon>Caudoviricetes</taxon>
        <taxon>Stephanstirmvirinae</taxon>
        <taxon>Justusliebigvirus</taxon>
    </lineage>
</organism>
<protein>
    <submittedName>
        <fullName evidence="1">HNH endonuclease</fullName>
    </submittedName>
</protein>
<dbReference type="GO" id="GO:0004519">
    <property type="term" value="F:endonuclease activity"/>
    <property type="evidence" value="ECO:0007669"/>
    <property type="project" value="UniProtKB-KW"/>
</dbReference>
<keyword evidence="1" id="KW-0255">Endonuclease</keyword>
<accession>A0AAU8HZZ2</accession>